<keyword evidence="1" id="KW-0862">Zinc</keyword>
<dbReference type="CDD" id="cd08830">
    <property type="entry name" value="ArfGap_ArfGap1"/>
    <property type="match status" value="1"/>
</dbReference>
<dbReference type="InterPro" id="IPR044519">
    <property type="entry name" value="ARF_GAP_AGD6/7"/>
</dbReference>
<dbReference type="SMART" id="SM00105">
    <property type="entry name" value="ArfGap"/>
    <property type="match status" value="1"/>
</dbReference>
<dbReference type="SUPFAM" id="SSF57863">
    <property type="entry name" value="ArfGap/RecO-like zinc finger"/>
    <property type="match status" value="1"/>
</dbReference>
<evidence type="ECO:0000313" key="5">
    <source>
        <dbReference type="Proteomes" id="UP000241394"/>
    </source>
</evidence>
<dbReference type="AlphaFoldDB" id="A0A2R6RY99"/>
<keyword evidence="5" id="KW-1185">Reference proteome</keyword>
<evidence type="ECO:0000313" key="4">
    <source>
        <dbReference type="EMBL" id="PSS34969.1"/>
    </source>
</evidence>
<dbReference type="Gramene" id="PSS34969">
    <property type="protein sequence ID" value="PSS34969"/>
    <property type="gene ID" value="CEY00_Acc02181"/>
</dbReference>
<dbReference type="InterPro" id="IPR001164">
    <property type="entry name" value="ArfGAP_dom"/>
</dbReference>
<feature type="domain" description="Arf-GAP" evidence="3">
    <location>
        <begin position="5"/>
        <end position="88"/>
    </location>
</feature>
<sequence>MAAASRRLRDLQSQPGNKICVDCAQKNPQWGSVSYGVFMCLECSSKHRGLGVHICFVRSVTMDSWSEIQLKKMEAGGNDRLNRFLAARGVPKETDIPAKYNCTTPPPPLSAATESRPSPIAAPGGTRPSLKKSSPRNRR</sequence>
<evidence type="ECO:0000259" key="3">
    <source>
        <dbReference type="PROSITE" id="PS50115"/>
    </source>
</evidence>
<organism evidence="4 5">
    <name type="scientific">Actinidia chinensis var. chinensis</name>
    <name type="common">Chinese soft-hair kiwi</name>
    <dbReference type="NCBI Taxonomy" id="1590841"/>
    <lineage>
        <taxon>Eukaryota</taxon>
        <taxon>Viridiplantae</taxon>
        <taxon>Streptophyta</taxon>
        <taxon>Embryophyta</taxon>
        <taxon>Tracheophyta</taxon>
        <taxon>Spermatophyta</taxon>
        <taxon>Magnoliopsida</taxon>
        <taxon>eudicotyledons</taxon>
        <taxon>Gunneridae</taxon>
        <taxon>Pentapetalae</taxon>
        <taxon>asterids</taxon>
        <taxon>Ericales</taxon>
        <taxon>Actinidiaceae</taxon>
        <taxon>Actinidia</taxon>
    </lineage>
</organism>
<dbReference type="EMBL" id="NKQK01000002">
    <property type="protein sequence ID" value="PSS34969.1"/>
    <property type="molecule type" value="Genomic_DNA"/>
</dbReference>
<proteinExistence type="predicted"/>
<name>A0A2R6RY99_ACTCC</name>
<dbReference type="PROSITE" id="PS50115">
    <property type="entry name" value="ARFGAP"/>
    <property type="match status" value="1"/>
</dbReference>
<keyword evidence="1" id="KW-0863">Zinc-finger</keyword>
<dbReference type="InParanoid" id="A0A2R6RY99"/>
<protein>
    <submittedName>
        <fullName evidence="4">ADP-ribosylation factor GTPase-activating protein</fullName>
    </submittedName>
</protein>
<feature type="compositionally biased region" description="Basic residues" evidence="2">
    <location>
        <begin position="129"/>
        <end position="139"/>
    </location>
</feature>
<dbReference type="Gene3D" id="1.10.220.150">
    <property type="entry name" value="Arf GTPase activating protein"/>
    <property type="match status" value="1"/>
</dbReference>
<dbReference type="GO" id="GO:0005096">
    <property type="term" value="F:GTPase activator activity"/>
    <property type="evidence" value="ECO:0007669"/>
    <property type="project" value="InterPro"/>
</dbReference>
<comment type="caution">
    <text evidence="4">The sequence shown here is derived from an EMBL/GenBank/DDBJ whole genome shotgun (WGS) entry which is preliminary data.</text>
</comment>
<dbReference type="GO" id="GO:0016192">
    <property type="term" value="P:vesicle-mediated transport"/>
    <property type="evidence" value="ECO:0007669"/>
    <property type="project" value="InterPro"/>
</dbReference>
<dbReference type="Proteomes" id="UP000241394">
    <property type="component" value="Chromosome LG2"/>
</dbReference>
<dbReference type="InterPro" id="IPR038508">
    <property type="entry name" value="ArfGAP_dom_sf"/>
</dbReference>
<dbReference type="OrthoDB" id="983479at2759"/>
<evidence type="ECO:0000256" key="1">
    <source>
        <dbReference type="PROSITE-ProRule" id="PRU00288"/>
    </source>
</evidence>
<dbReference type="Pfam" id="PF01412">
    <property type="entry name" value="ArfGap"/>
    <property type="match status" value="1"/>
</dbReference>
<dbReference type="PANTHER" id="PTHR47021">
    <property type="entry name" value="ADP-RIBOSYLATION FACTOR GTPASE-ACTIVATING PROTEIN AGD6-RELATED"/>
    <property type="match status" value="1"/>
</dbReference>
<feature type="region of interest" description="Disordered" evidence="2">
    <location>
        <begin position="95"/>
        <end position="139"/>
    </location>
</feature>
<evidence type="ECO:0000256" key="2">
    <source>
        <dbReference type="SAM" id="MobiDB-lite"/>
    </source>
</evidence>
<dbReference type="STRING" id="1590841.A0A2R6RY99"/>
<dbReference type="GO" id="GO:0008270">
    <property type="term" value="F:zinc ion binding"/>
    <property type="evidence" value="ECO:0007669"/>
    <property type="project" value="UniProtKB-KW"/>
</dbReference>
<dbReference type="InterPro" id="IPR037278">
    <property type="entry name" value="ARFGAP/RecO"/>
</dbReference>
<reference evidence="4 5" key="1">
    <citation type="submission" date="2017-07" db="EMBL/GenBank/DDBJ databases">
        <title>An improved, manually edited Actinidia chinensis var. chinensis (kiwifruit) genome highlights the challenges associated with draft genomes and gene prediction in plants.</title>
        <authorList>
            <person name="Pilkington S."/>
            <person name="Crowhurst R."/>
            <person name="Hilario E."/>
            <person name="Nardozza S."/>
            <person name="Fraser L."/>
            <person name="Peng Y."/>
            <person name="Gunaseelan K."/>
            <person name="Simpson R."/>
            <person name="Tahir J."/>
            <person name="Deroles S."/>
            <person name="Templeton K."/>
            <person name="Luo Z."/>
            <person name="Davy M."/>
            <person name="Cheng C."/>
            <person name="Mcneilage M."/>
            <person name="Scaglione D."/>
            <person name="Liu Y."/>
            <person name="Zhang Q."/>
            <person name="Datson P."/>
            <person name="De Silva N."/>
            <person name="Gardiner S."/>
            <person name="Bassett H."/>
            <person name="Chagne D."/>
            <person name="Mccallum J."/>
            <person name="Dzierzon H."/>
            <person name="Deng C."/>
            <person name="Wang Y.-Y."/>
            <person name="Barron N."/>
            <person name="Manako K."/>
            <person name="Bowen J."/>
            <person name="Foster T."/>
            <person name="Erridge Z."/>
            <person name="Tiffin H."/>
            <person name="Waite C."/>
            <person name="Davies K."/>
            <person name="Grierson E."/>
            <person name="Laing W."/>
            <person name="Kirk R."/>
            <person name="Chen X."/>
            <person name="Wood M."/>
            <person name="Montefiori M."/>
            <person name="Brummell D."/>
            <person name="Schwinn K."/>
            <person name="Catanach A."/>
            <person name="Fullerton C."/>
            <person name="Li D."/>
            <person name="Meiyalaghan S."/>
            <person name="Nieuwenhuizen N."/>
            <person name="Read N."/>
            <person name="Prakash R."/>
            <person name="Hunter D."/>
            <person name="Zhang H."/>
            <person name="Mckenzie M."/>
            <person name="Knabel M."/>
            <person name="Harris A."/>
            <person name="Allan A."/>
            <person name="Chen A."/>
            <person name="Janssen B."/>
            <person name="Plunkett B."/>
            <person name="Dwamena C."/>
            <person name="Voogd C."/>
            <person name="Leif D."/>
            <person name="Lafferty D."/>
            <person name="Souleyre E."/>
            <person name="Varkonyi-Gasic E."/>
            <person name="Gambi F."/>
            <person name="Hanley J."/>
            <person name="Yao J.-L."/>
            <person name="Cheung J."/>
            <person name="David K."/>
            <person name="Warren B."/>
            <person name="Marsh K."/>
            <person name="Snowden K."/>
            <person name="Lin-Wang K."/>
            <person name="Brian L."/>
            <person name="Martinez-Sanchez M."/>
            <person name="Wang M."/>
            <person name="Ileperuma N."/>
            <person name="Macnee N."/>
            <person name="Campin R."/>
            <person name="Mcatee P."/>
            <person name="Drummond R."/>
            <person name="Espley R."/>
            <person name="Ireland H."/>
            <person name="Wu R."/>
            <person name="Atkinson R."/>
            <person name="Karunairetnam S."/>
            <person name="Bulley S."/>
            <person name="Chunkath S."/>
            <person name="Hanley Z."/>
            <person name="Storey R."/>
            <person name="Thrimawithana A."/>
            <person name="Thomson S."/>
            <person name="David C."/>
            <person name="Testolin R."/>
        </authorList>
    </citation>
    <scope>NUCLEOTIDE SEQUENCE [LARGE SCALE GENOMIC DNA]</scope>
    <source>
        <strain evidence="5">cv. Red5</strain>
        <tissue evidence="4">Young leaf</tissue>
    </source>
</reference>
<dbReference type="OMA" id="CADCATR"/>
<keyword evidence="1" id="KW-0479">Metal-binding</keyword>
<reference evidence="5" key="2">
    <citation type="journal article" date="2018" name="BMC Genomics">
        <title>A manually annotated Actinidia chinensis var. chinensis (kiwifruit) genome highlights the challenges associated with draft genomes and gene prediction in plants.</title>
        <authorList>
            <person name="Pilkington S.M."/>
            <person name="Crowhurst R."/>
            <person name="Hilario E."/>
            <person name="Nardozza S."/>
            <person name="Fraser L."/>
            <person name="Peng Y."/>
            <person name="Gunaseelan K."/>
            <person name="Simpson R."/>
            <person name="Tahir J."/>
            <person name="Deroles S.C."/>
            <person name="Templeton K."/>
            <person name="Luo Z."/>
            <person name="Davy M."/>
            <person name="Cheng C."/>
            <person name="McNeilage M."/>
            <person name="Scaglione D."/>
            <person name="Liu Y."/>
            <person name="Zhang Q."/>
            <person name="Datson P."/>
            <person name="De Silva N."/>
            <person name="Gardiner S.E."/>
            <person name="Bassett H."/>
            <person name="Chagne D."/>
            <person name="McCallum J."/>
            <person name="Dzierzon H."/>
            <person name="Deng C."/>
            <person name="Wang Y.Y."/>
            <person name="Barron L."/>
            <person name="Manako K."/>
            <person name="Bowen J."/>
            <person name="Foster T.M."/>
            <person name="Erridge Z.A."/>
            <person name="Tiffin H."/>
            <person name="Waite C.N."/>
            <person name="Davies K.M."/>
            <person name="Grierson E.P."/>
            <person name="Laing W.A."/>
            <person name="Kirk R."/>
            <person name="Chen X."/>
            <person name="Wood M."/>
            <person name="Montefiori M."/>
            <person name="Brummell D.A."/>
            <person name="Schwinn K.E."/>
            <person name="Catanach A."/>
            <person name="Fullerton C."/>
            <person name="Li D."/>
            <person name="Meiyalaghan S."/>
            <person name="Nieuwenhuizen N."/>
            <person name="Read N."/>
            <person name="Prakash R."/>
            <person name="Hunter D."/>
            <person name="Zhang H."/>
            <person name="McKenzie M."/>
            <person name="Knabel M."/>
            <person name="Harris A."/>
            <person name="Allan A.C."/>
            <person name="Gleave A."/>
            <person name="Chen A."/>
            <person name="Janssen B.J."/>
            <person name="Plunkett B."/>
            <person name="Ampomah-Dwamena C."/>
            <person name="Voogd C."/>
            <person name="Leif D."/>
            <person name="Lafferty D."/>
            <person name="Souleyre E.J.F."/>
            <person name="Varkonyi-Gasic E."/>
            <person name="Gambi F."/>
            <person name="Hanley J."/>
            <person name="Yao J.L."/>
            <person name="Cheung J."/>
            <person name="David K.M."/>
            <person name="Warren B."/>
            <person name="Marsh K."/>
            <person name="Snowden K.C."/>
            <person name="Lin-Wang K."/>
            <person name="Brian L."/>
            <person name="Martinez-Sanchez M."/>
            <person name="Wang M."/>
            <person name="Ileperuma N."/>
            <person name="Macnee N."/>
            <person name="Campin R."/>
            <person name="McAtee P."/>
            <person name="Drummond R.S.M."/>
            <person name="Espley R.V."/>
            <person name="Ireland H.S."/>
            <person name="Wu R."/>
            <person name="Atkinson R.G."/>
            <person name="Karunairetnam S."/>
            <person name="Bulley S."/>
            <person name="Chunkath S."/>
            <person name="Hanley Z."/>
            <person name="Storey R."/>
            <person name="Thrimawithana A.H."/>
            <person name="Thomson S."/>
            <person name="David C."/>
            <person name="Testolin R."/>
            <person name="Huang H."/>
            <person name="Hellens R.P."/>
            <person name="Schaffer R.J."/>
        </authorList>
    </citation>
    <scope>NUCLEOTIDE SEQUENCE [LARGE SCALE GENOMIC DNA]</scope>
    <source>
        <strain evidence="5">cv. Red5</strain>
    </source>
</reference>
<dbReference type="PANTHER" id="PTHR47021:SF4">
    <property type="entry name" value="ADP-RIBOSYLATION FACTOR GTPASE-ACTIVATING PROTEIN AGD6-RELATED"/>
    <property type="match status" value="1"/>
</dbReference>
<dbReference type="PRINTS" id="PR00405">
    <property type="entry name" value="REVINTRACTNG"/>
</dbReference>
<gene>
    <name evidence="4" type="ORF">CEY00_Acc02181</name>
</gene>
<accession>A0A2R6RY99</accession>